<protein>
    <submittedName>
        <fullName evidence="1">Uncharacterized protein</fullName>
    </submittedName>
</protein>
<organism evidence="1 2">
    <name type="scientific">Mesomycoplasma hyopneumoniae 168-L</name>
    <dbReference type="NCBI Taxonomy" id="1116211"/>
    <lineage>
        <taxon>Bacteria</taxon>
        <taxon>Bacillati</taxon>
        <taxon>Mycoplasmatota</taxon>
        <taxon>Mycoplasmoidales</taxon>
        <taxon>Metamycoplasmataceae</taxon>
        <taxon>Mesomycoplasma</taxon>
    </lineage>
</organism>
<evidence type="ECO:0000313" key="2">
    <source>
        <dbReference type="Proteomes" id="UP000013962"/>
    </source>
</evidence>
<dbReference type="EMBL" id="CP003131">
    <property type="protein sequence ID" value="AGM22432.1"/>
    <property type="molecule type" value="Genomic_DNA"/>
</dbReference>
<evidence type="ECO:0000313" key="1">
    <source>
        <dbReference type="EMBL" id="AGM22432.1"/>
    </source>
</evidence>
<name>A0ABM5NPP2_MESH1</name>
<proteinExistence type="predicted"/>
<dbReference type="Proteomes" id="UP000013962">
    <property type="component" value="Chromosome"/>
</dbReference>
<accession>A0ABM5NPP2</accession>
<sequence>MFISSIFLLTSAFKSIPFSARKFALSFGSSNFFASSDFGFIILAHFLNSLKIAKKGSLAPTDIVKRFAFLTFSTKPG</sequence>
<reference evidence="1 2" key="1">
    <citation type="journal article" date="2013" name="BMC Genomics">
        <title>Comparative genomic analyses of Mycoplasma hyopneumoniae pathogenic 168 strain and its high-passaged attenuated strain.</title>
        <authorList>
            <person name="Liu W."/>
            <person name="Xiao S."/>
            <person name="Li M."/>
            <person name="Guo S."/>
            <person name="Li S."/>
            <person name="Luo R."/>
            <person name="Feng Z."/>
            <person name="Li B."/>
            <person name="Zhou Z."/>
            <person name="Shao G."/>
            <person name="Chen H."/>
            <person name="Fang L."/>
        </authorList>
    </citation>
    <scope>NUCLEOTIDE SEQUENCE [LARGE SCALE GENOMIC DNA]</scope>
    <source>
        <strain evidence="1 2">168-L</strain>
    </source>
</reference>
<gene>
    <name evidence="1" type="ORF">MHP168L_667</name>
</gene>
<keyword evidence="2" id="KW-1185">Reference proteome</keyword>